<dbReference type="EMBL" id="CM010717">
    <property type="protein sequence ID" value="RZC54324.1"/>
    <property type="molecule type" value="Genomic_DNA"/>
</dbReference>
<dbReference type="PROSITE" id="PS51806">
    <property type="entry name" value="DOG1"/>
    <property type="match status" value="1"/>
</dbReference>
<dbReference type="InterPro" id="IPR025422">
    <property type="entry name" value="TGA_domain"/>
</dbReference>
<protein>
    <recommendedName>
        <fullName evidence="1">DOG1 domain-containing protein</fullName>
    </recommendedName>
</protein>
<accession>A0A4Y7IZK7</accession>
<gene>
    <name evidence="2" type="ORF">C5167_013174</name>
</gene>
<name>A0A4Y7IZK7_PAPSO</name>
<keyword evidence="3" id="KW-1185">Reference proteome</keyword>
<dbReference type="InterPro" id="IPR051886">
    <property type="entry name" value="Seed_Dev/Stress_Resp_Reg"/>
</dbReference>
<dbReference type="PANTHER" id="PTHR46354">
    <property type="entry name" value="DOG1 DOMAIN-CONTAINING PROTEIN"/>
    <property type="match status" value="1"/>
</dbReference>
<dbReference type="PANTHER" id="PTHR46354:SF7">
    <property type="entry name" value="PROTEIN DOG1-LIKE 1"/>
    <property type="match status" value="1"/>
</dbReference>
<reference evidence="2 3" key="1">
    <citation type="journal article" date="2018" name="Science">
        <title>The opium poppy genome and morphinan production.</title>
        <authorList>
            <person name="Guo L."/>
            <person name="Winzer T."/>
            <person name="Yang X."/>
            <person name="Li Y."/>
            <person name="Ning Z."/>
            <person name="He Z."/>
            <person name="Teodor R."/>
            <person name="Lu Y."/>
            <person name="Bowser T.A."/>
            <person name="Graham I.A."/>
            <person name="Ye K."/>
        </authorList>
    </citation>
    <scope>NUCLEOTIDE SEQUENCE [LARGE SCALE GENOMIC DNA]</scope>
    <source>
        <strain evidence="3">cv. HN1</strain>
        <tissue evidence="2">Leaves</tissue>
    </source>
</reference>
<dbReference type="Gramene" id="RZC54324">
    <property type="protein sequence ID" value="RZC54324"/>
    <property type="gene ID" value="C5167_013174"/>
</dbReference>
<proteinExistence type="predicted"/>
<dbReference type="AlphaFoldDB" id="A0A4Y7IZK7"/>
<evidence type="ECO:0000313" key="2">
    <source>
        <dbReference type="EMBL" id="RZC54324.1"/>
    </source>
</evidence>
<evidence type="ECO:0000259" key="1">
    <source>
        <dbReference type="PROSITE" id="PS51806"/>
    </source>
</evidence>
<dbReference type="Pfam" id="PF14144">
    <property type="entry name" value="DOG1"/>
    <property type="match status" value="1"/>
</dbReference>
<dbReference type="Proteomes" id="UP000316621">
    <property type="component" value="Chromosome 3"/>
</dbReference>
<organism evidence="2 3">
    <name type="scientific">Papaver somniferum</name>
    <name type="common">Opium poppy</name>
    <dbReference type="NCBI Taxonomy" id="3469"/>
    <lineage>
        <taxon>Eukaryota</taxon>
        <taxon>Viridiplantae</taxon>
        <taxon>Streptophyta</taxon>
        <taxon>Embryophyta</taxon>
        <taxon>Tracheophyta</taxon>
        <taxon>Spermatophyta</taxon>
        <taxon>Magnoliopsida</taxon>
        <taxon>Ranunculales</taxon>
        <taxon>Papaveraceae</taxon>
        <taxon>Papaveroideae</taxon>
        <taxon>Papaver</taxon>
    </lineage>
</organism>
<sequence length="256" mass="29548">MEMGGSRSCPFHRCFENWINQQEKDLDELNQVAKEDRRNDEKLQTIAEKNIKQFQEYHERRILLVKEDPASSFSPTWTTPFENSFLWIAGCRPTLAIQLVYTLCGTELEAHLEEFLQGIRRGNLGELSSVQLGLVNELHCKTVKEEEMISNRLEVLQEDIGEQQLASLINTSHDCETNVQVMNKAVDDHAAELASIWEEADRLRLKTVKELIHILTPLQAVDFLVAAKKLYLSMHEWGQTRRDSNPHHFVSNPHES</sequence>
<dbReference type="GO" id="GO:0043565">
    <property type="term" value="F:sequence-specific DNA binding"/>
    <property type="evidence" value="ECO:0007669"/>
    <property type="project" value="InterPro"/>
</dbReference>
<feature type="domain" description="DOG1" evidence="1">
    <location>
        <begin position="8"/>
        <end position="244"/>
    </location>
</feature>
<evidence type="ECO:0000313" key="3">
    <source>
        <dbReference type="Proteomes" id="UP000316621"/>
    </source>
</evidence>
<dbReference type="OMA" id="SMHEWGR"/>
<dbReference type="GO" id="GO:0006351">
    <property type="term" value="P:DNA-templated transcription"/>
    <property type="evidence" value="ECO:0007669"/>
    <property type="project" value="InterPro"/>
</dbReference>